<sequence>MKMQLFKIVFVNLLLLNTVFALSRLLEMACKRNPSLRFCEENPGARVVQADSPLHFRATEERLIGSREKVSLDDSFELEKVKPLPTATDFSSFDSLFADDEVPKSQKASGGEPPELPSAEDEKEKEQKHQETKEESDAQTNEYCTNFEEHFTFYCDRAISSIPKELRSFCVSYIANCPKRSQSLG</sequence>
<feature type="region of interest" description="Disordered" evidence="1">
    <location>
        <begin position="101"/>
        <end position="141"/>
    </location>
</feature>
<keyword evidence="3" id="KW-1185">Reference proteome</keyword>
<reference evidence="4" key="2">
    <citation type="submission" date="2020-10" db="UniProtKB">
        <authorList>
            <consortium name="WormBaseParasite"/>
        </authorList>
    </citation>
    <scope>IDENTIFICATION</scope>
</reference>
<reference evidence="3" key="1">
    <citation type="journal article" date="2013" name="Genetics">
        <title>The draft genome and transcriptome of Panagrellus redivivus are shaped by the harsh demands of a free-living lifestyle.</title>
        <authorList>
            <person name="Srinivasan J."/>
            <person name="Dillman A.R."/>
            <person name="Macchietto M.G."/>
            <person name="Heikkinen L."/>
            <person name="Lakso M."/>
            <person name="Fracchia K.M."/>
            <person name="Antoshechkin I."/>
            <person name="Mortazavi A."/>
            <person name="Wong G."/>
            <person name="Sternberg P.W."/>
        </authorList>
    </citation>
    <scope>NUCLEOTIDE SEQUENCE [LARGE SCALE GENOMIC DNA]</scope>
    <source>
        <strain evidence="3">MT8872</strain>
    </source>
</reference>
<name>A0A7E4ZWX3_PANRE</name>
<dbReference type="Proteomes" id="UP000492821">
    <property type="component" value="Unassembled WGS sequence"/>
</dbReference>
<keyword evidence="2" id="KW-0732">Signal</keyword>
<evidence type="ECO:0000313" key="3">
    <source>
        <dbReference type="Proteomes" id="UP000492821"/>
    </source>
</evidence>
<feature type="chain" id="PRO_5028801971" evidence="2">
    <location>
        <begin position="22"/>
        <end position="185"/>
    </location>
</feature>
<evidence type="ECO:0000256" key="1">
    <source>
        <dbReference type="SAM" id="MobiDB-lite"/>
    </source>
</evidence>
<feature type="compositionally biased region" description="Basic and acidic residues" evidence="1">
    <location>
        <begin position="120"/>
        <end position="136"/>
    </location>
</feature>
<accession>A0A7E4ZWX3</accession>
<organism evidence="3 4">
    <name type="scientific">Panagrellus redivivus</name>
    <name type="common">Microworm</name>
    <dbReference type="NCBI Taxonomy" id="6233"/>
    <lineage>
        <taxon>Eukaryota</taxon>
        <taxon>Metazoa</taxon>
        <taxon>Ecdysozoa</taxon>
        <taxon>Nematoda</taxon>
        <taxon>Chromadorea</taxon>
        <taxon>Rhabditida</taxon>
        <taxon>Tylenchina</taxon>
        <taxon>Panagrolaimomorpha</taxon>
        <taxon>Panagrolaimoidea</taxon>
        <taxon>Panagrolaimidae</taxon>
        <taxon>Panagrellus</taxon>
    </lineage>
</organism>
<proteinExistence type="predicted"/>
<dbReference type="AlphaFoldDB" id="A0A7E4ZWX3"/>
<dbReference type="WBParaSite" id="Pan_g22570.t1">
    <property type="protein sequence ID" value="Pan_g22570.t1"/>
    <property type="gene ID" value="Pan_g22570"/>
</dbReference>
<evidence type="ECO:0000313" key="4">
    <source>
        <dbReference type="WBParaSite" id="Pan_g22570.t1"/>
    </source>
</evidence>
<feature type="signal peptide" evidence="2">
    <location>
        <begin position="1"/>
        <end position="21"/>
    </location>
</feature>
<protein>
    <submittedName>
        <fullName evidence="4">ShKT domain-containing protein</fullName>
    </submittedName>
</protein>
<evidence type="ECO:0000256" key="2">
    <source>
        <dbReference type="SAM" id="SignalP"/>
    </source>
</evidence>